<gene>
    <name evidence="1" type="ORF">NQ032_05315</name>
    <name evidence="2" type="ORF">NQ032_15510</name>
    <name evidence="3" type="ORF">OWO77_04385</name>
</gene>
<reference evidence="3" key="3">
    <citation type="journal article" date="2023" name="Vet. Microbiol.">
        <title>Emergence of livestock-associated Mammaliicoccus sciuri ST71 co-harbouring mecA and mecC genes in Brazil.</title>
        <authorList>
            <person name="de Moura G.S."/>
            <person name="de Carvalho E."/>
            <person name="Ramos Sanchez E.M."/>
            <person name="Sellera F.P."/>
            <person name="Marques M.F.S."/>
            <person name="Heinemann M.B."/>
            <person name="De Vliegher S."/>
            <person name="Souza F.N."/>
            <person name="Mota R.A."/>
        </authorList>
    </citation>
    <scope>NUCLEOTIDE SEQUENCE</scope>
    <source>
        <strain evidence="3">BR656</strain>
    </source>
</reference>
<evidence type="ECO:0000313" key="4">
    <source>
        <dbReference type="Proteomes" id="UP001176210"/>
    </source>
</evidence>
<dbReference type="InterPro" id="IPR010022">
    <property type="entry name" value="XkdX"/>
</dbReference>
<dbReference type="EMBL" id="JANILD010000002">
    <property type="protein sequence ID" value="MCQ9303040.1"/>
    <property type="molecule type" value="Genomic_DNA"/>
</dbReference>
<dbReference type="EMBL" id="JAPNQM010000001">
    <property type="protein sequence ID" value="MDL0116204.1"/>
    <property type="molecule type" value="Genomic_DNA"/>
</dbReference>
<protein>
    <submittedName>
        <fullName evidence="1">XkdX family protein</fullName>
    </submittedName>
</protein>
<dbReference type="Proteomes" id="UP001176210">
    <property type="component" value="Unassembled WGS sequence"/>
</dbReference>
<dbReference type="EMBL" id="JANILD010000010">
    <property type="protein sequence ID" value="MCQ9305017.1"/>
    <property type="molecule type" value="Genomic_DNA"/>
</dbReference>
<evidence type="ECO:0000313" key="5">
    <source>
        <dbReference type="Proteomes" id="UP001204068"/>
    </source>
</evidence>
<dbReference type="Proteomes" id="UP001204068">
    <property type="component" value="Unassembled WGS sequence"/>
</dbReference>
<keyword evidence="4" id="KW-1185">Reference proteome</keyword>
<evidence type="ECO:0000313" key="1">
    <source>
        <dbReference type="EMBL" id="MCQ9303040.1"/>
    </source>
</evidence>
<organism evidence="1 5">
    <name type="scientific">Mammaliicoccus sciuri</name>
    <name type="common">Staphylococcus sciuri</name>
    <dbReference type="NCBI Taxonomy" id="1296"/>
    <lineage>
        <taxon>Bacteria</taxon>
        <taxon>Bacillati</taxon>
        <taxon>Bacillota</taxon>
        <taxon>Bacilli</taxon>
        <taxon>Bacillales</taxon>
        <taxon>Staphylococcaceae</taxon>
        <taxon>Mammaliicoccus</taxon>
    </lineage>
</organism>
<dbReference type="RefSeq" id="WP_135020876.1">
    <property type="nucleotide sequence ID" value="NZ_CP065960.1"/>
</dbReference>
<dbReference type="AlphaFoldDB" id="A0A7T4PUB9"/>
<reference evidence="1" key="1">
    <citation type="submission" date="2022-07" db="EMBL/GenBank/DDBJ databases">
        <title>Bacterial species isolated from the porcine tonsil microbiota.</title>
        <authorList>
            <person name="Oliveira I.M.F."/>
        </authorList>
    </citation>
    <scope>NUCLEOTIDE SEQUENCE</scope>
    <source>
        <strain evidence="1">8QC2O2</strain>
    </source>
</reference>
<comment type="caution">
    <text evidence="1">The sequence shown here is derived from an EMBL/GenBank/DDBJ whole genome shotgun (WGS) entry which is preliminary data.</text>
</comment>
<accession>A0A7T4PUB9</accession>
<name>A0A7T4PUB9_MAMSC</name>
<dbReference type="Pfam" id="PF09693">
    <property type="entry name" value="Phage_XkdX"/>
    <property type="match status" value="1"/>
</dbReference>
<proteinExistence type="predicted"/>
<sequence length="49" mass="5905">MWPTYKDIEYFYKAFCYTDEDIADFTSWGVLTPEEYERMTGKPYTQGTD</sequence>
<reference evidence="3" key="2">
    <citation type="submission" date="2022-09" db="EMBL/GenBank/DDBJ databases">
        <authorList>
            <person name="De Moura G.S."/>
            <person name="Carvalho E."/>
            <person name="Ramos Sanchez E.M."/>
            <person name="Sellera F.P."/>
            <person name="Marques M.F.S."/>
            <person name="Heinemann M.B."/>
            <person name="De Vliegher S."/>
            <person name="Souza F.N."/>
            <person name="Mota R.A."/>
        </authorList>
    </citation>
    <scope>NUCLEOTIDE SEQUENCE</scope>
    <source>
        <strain evidence="3">BR656</strain>
    </source>
</reference>
<dbReference type="NCBIfam" id="TIGR01669">
    <property type="entry name" value="phage_XkdX"/>
    <property type="match status" value="1"/>
</dbReference>
<evidence type="ECO:0000313" key="3">
    <source>
        <dbReference type="EMBL" id="MDL0116204.1"/>
    </source>
</evidence>
<evidence type="ECO:0000313" key="2">
    <source>
        <dbReference type="EMBL" id="MCQ9305017.1"/>
    </source>
</evidence>